<accession>A0ABP6MWG0</accession>
<comment type="similarity">
    <text evidence="1">Belongs to the peptidase S33 family.</text>
</comment>
<proteinExistence type="inferred from homology"/>
<dbReference type="PANTHER" id="PTHR43248:SF29">
    <property type="entry name" value="TRIPEPTIDYL AMINOPEPTIDASE"/>
    <property type="match status" value="1"/>
</dbReference>
<dbReference type="PANTHER" id="PTHR43248">
    <property type="entry name" value="2-SUCCINYL-6-HYDROXY-2,4-CYCLOHEXADIENE-1-CARBOXYLATE SYNTHASE"/>
    <property type="match status" value="1"/>
</dbReference>
<evidence type="ECO:0000256" key="2">
    <source>
        <dbReference type="ARBA" id="ARBA00022729"/>
    </source>
</evidence>
<dbReference type="Pfam" id="PF00561">
    <property type="entry name" value="Abhydrolase_1"/>
    <property type="match status" value="1"/>
</dbReference>
<dbReference type="GO" id="GO:0016787">
    <property type="term" value="F:hydrolase activity"/>
    <property type="evidence" value="ECO:0007669"/>
    <property type="project" value="UniProtKB-KW"/>
</dbReference>
<evidence type="ECO:0000313" key="7">
    <source>
        <dbReference type="EMBL" id="GAA3128228.1"/>
    </source>
</evidence>
<evidence type="ECO:0000256" key="3">
    <source>
        <dbReference type="ARBA" id="ARBA00022801"/>
    </source>
</evidence>
<feature type="domain" description="AB hydrolase-1" evidence="5">
    <location>
        <begin position="102"/>
        <end position="278"/>
    </location>
</feature>
<keyword evidence="3 7" id="KW-0378">Hydrolase</keyword>
<feature type="signal peptide" evidence="4">
    <location>
        <begin position="1"/>
        <end position="31"/>
    </location>
</feature>
<sequence length="506" mass="52281">MRRASTRPMKIAAVAAALPLALATTGGPAAAAGTGSGAAAPETIAWGSCADMRPADGQKLPAGTECGTLTVPLDHADPGGRTIELALIRIKATDPGRRLGSLVFNFGGPGGSGVDTLPLAAPAYTALNARYDLVSFDPRGVERSSGVRCGGTAEMDDYNAADATPDTRAERARLRRAIAEFARACQKTSGGILPHVGTVDSARDLERLRAALGEDKLDYFGMSYGTHLGAVYATMFPGKVGRFLLDAPLDPTLSFRQRTLDQMKGFQRSYEAFLDGCVAKGAGKCALGADRESADKKVRALWKRLDGKPLKVGARELTQGLAVTGIGAAMYAEQVWPVLEQALDTALKGDGRLLLGLADSYTGRKPDGSYSTLMTSFPAISCVDTAERPSAAEQARTEAAARRIAPMFGGSGLGGLCAAWPVAGSNAAKKVDATGSAPIVVVATTGDPATPYAWGPKLTKQLKTAVLVTSEGEGHGAYGVNACTTKVADAYLIDGEVPAKGTVCGS</sequence>
<protein>
    <submittedName>
        <fullName evidence="7">Alpha/beta hydrolase</fullName>
    </submittedName>
</protein>
<dbReference type="InterPro" id="IPR013595">
    <property type="entry name" value="Pept_S33_TAP-like_C"/>
</dbReference>
<dbReference type="InterPro" id="IPR029058">
    <property type="entry name" value="AB_hydrolase_fold"/>
</dbReference>
<dbReference type="RefSeq" id="WP_344857863.1">
    <property type="nucleotide sequence ID" value="NZ_BAAAUT010000012.1"/>
</dbReference>
<feature type="chain" id="PRO_5046416106" evidence="4">
    <location>
        <begin position="32"/>
        <end position="506"/>
    </location>
</feature>
<gene>
    <name evidence="7" type="ORF">GCM10010466_18690</name>
</gene>
<dbReference type="InterPro" id="IPR000073">
    <property type="entry name" value="AB_hydrolase_1"/>
</dbReference>
<dbReference type="EMBL" id="BAAAUT010000012">
    <property type="protein sequence ID" value="GAA3128228.1"/>
    <property type="molecule type" value="Genomic_DNA"/>
</dbReference>
<evidence type="ECO:0000256" key="1">
    <source>
        <dbReference type="ARBA" id="ARBA00010088"/>
    </source>
</evidence>
<keyword evidence="8" id="KW-1185">Reference proteome</keyword>
<reference evidence="8" key="1">
    <citation type="journal article" date="2019" name="Int. J. Syst. Evol. Microbiol.">
        <title>The Global Catalogue of Microorganisms (GCM) 10K type strain sequencing project: providing services to taxonomists for standard genome sequencing and annotation.</title>
        <authorList>
            <consortium name="The Broad Institute Genomics Platform"/>
            <consortium name="The Broad Institute Genome Sequencing Center for Infectious Disease"/>
            <person name="Wu L."/>
            <person name="Ma J."/>
        </authorList>
    </citation>
    <scope>NUCLEOTIDE SEQUENCE [LARGE SCALE GENOMIC DNA]</scope>
    <source>
        <strain evidence="8">JCM 9373</strain>
    </source>
</reference>
<dbReference type="Pfam" id="PF08386">
    <property type="entry name" value="Abhydrolase_4"/>
    <property type="match status" value="1"/>
</dbReference>
<dbReference type="Gene3D" id="3.40.50.1820">
    <property type="entry name" value="alpha/beta hydrolase"/>
    <property type="match status" value="1"/>
</dbReference>
<dbReference type="Proteomes" id="UP001500320">
    <property type="component" value="Unassembled WGS sequence"/>
</dbReference>
<evidence type="ECO:0000256" key="4">
    <source>
        <dbReference type="SAM" id="SignalP"/>
    </source>
</evidence>
<comment type="caution">
    <text evidence="7">The sequence shown here is derived from an EMBL/GenBank/DDBJ whole genome shotgun (WGS) entry which is preliminary data.</text>
</comment>
<organism evidence="7 8">
    <name type="scientific">Planomonospora alba</name>
    <dbReference type="NCBI Taxonomy" id="161354"/>
    <lineage>
        <taxon>Bacteria</taxon>
        <taxon>Bacillati</taxon>
        <taxon>Actinomycetota</taxon>
        <taxon>Actinomycetes</taxon>
        <taxon>Streptosporangiales</taxon>
        <taxon>Streptosporangiaceae</taxon>
        <taxon>Planomonospora</taxon>
    </lineage>
</organism>
<dbReference type="InterPro" id="IPR051601">
    <property type="entry name" value="Serine_prot/Carboxylest_S33"/>
</dbReference>
<evidence type="ECO:0000313" key="8">
    <source>
        <dbReference type="Proteomes" id="UP001500320"/>
    </source>
</evidence>
<feature type="domain" description="Peptidase S33 tripeptidyl aminopeptidase-like C-terminal" evidence="6">
    <location>
        <begin position="412"/>
        <end position="504"/>
    </location>
</feature>
<name>A0ABP6MWG0_9ACTN</name>
<evidence type="ECO:0000259" key="6">
    <source>
        <dbReference type="Pfam" id="PF08386"/>
    </source>
</evidence>
<dbReference type="SUPFAM" id="SSF53474">
    <property type="entry name" value="alpha/beta-Hydrolases"/>
    <property type="match status" value="1"/>
</dbReference>
<keyword evidence="2 4" id="KW-0732">Signal</keyword>
<evidence type="ECO:0000259" key="5">
    <source>
        <dbReference type="Pfam" id="PF00561"/>
    </source>
</evidence>